<sequence length="172" mass="18318">MTCIEAPVKRLLVRELGLYHTTAAHCPGPQRLIQPATPLRGSPSELSARMKVLVAEGRRLRAALLAPPLVEVVWLNATLQLPFFRVFDLSLVSPKMTVLEHDYLERRAAAGCGSDAPPVAAVNDEGGEGGEPEADDLHAGAVALRRLARRAHSASAGGVGAGMRRRGHTPVI</sequence>
<dbReference type="Proteomes" id="UP000239649">
    <property type="component" value="Unassembled WGS sequence"/>
</dbReference>
<keyword evidence="2" id="KW-0418">Kinase</keyword>
<evidence type="ECO:0000256" key="1">
    <source>
        <dbReference type="SAM" id="MobiDB-lite"/>
    </source>
</evidence>
<evidence type="ECO:0000313" key="3">
    <source>
        <dbReference type="Proteomes" id="UP000239649"/>
    </source>
</evidence>
<name>A0A2P6V980_9CHLO</name>
<keyword evidence="2" id="KW-0808">Transferase</keyword>
<dbReference type="EMBL" id="LHPF02000019">
    <property type="protein sequence ID" value="PSC70638.1"/>
    <property type="molecule type" value="Genomic_DNA"/>
</dbReference>
<protein>
    <submittedName>
        <fullName evidence="2">Dihydroxyacetone kinase isoform B</fullName>
    </submittedName>
</protein>
<organism evidence="2 3">
    <name type="scientific">Micractinium conductrix</name>
    <dbReference type="NCBI Taxonomy" id="554055"/>
    <lineage>
        <taxon>Eukaryota</taxon>
        <taxon>Viridiplantae</taxon>
        <taxon>Chlorophyta</taxon>
        <taxon>core chlorophytes</taxon>
        <taxon>Trebouxiophyceae</taxon>
        <taxon>Chlorellales</taxon>
        <taxon>Chlorellaceae</taxon>
        <taxon>Chlorella clade</taxon>
        <taxon>Micractinium</taxon>
    </lineage>
</organism>
<feature type="region of interest" description="Disordered" evidence="1">
    <location>
        <begin position="111"/>
        <end position="135"/>
    </location>
</feature>
<evidence type="ECO:0000313" key="2">
    <source>
        <dbReference type="EMBL" id="PSC70638.1"/>
    </source>
</evidence>
<keyword evidence="3" id="KW-1185">Reference proteome</keyword>
<accession>A0A2P6V980</accession>
<gene>
    <name evidence="2" type="ORF">C2E20_5992</name>
</gene>
<feature type="compositionally biased region" description="Acidic residues" evidence="1">
    <location>
        <begin position="125"/>
        <end position="134"/>
    </location>
</feature>
<proteinExistence type="predicted"/>
<dbReference type="AlphaFoldDB" id="A0A2P6V980"/>
<dbReference type="GO" id="GO:0016301">
    <property type="term" value="F:kinase activity"/>
    <property type="evidence" value="ECO:0007669"/>
    <property type="project" value="UniProtKB-KW"/>
</dbReference>
<reference evidence="2 3" key="1">
    <citation type="journal article" date="2018" name="Plant J.">
        <title>Genome sequences of Chlorella sorokiniana UTEX 1602 and Micractinium conductrix SAG 241.80: implications to maltose excretion by a green alga.</title>
        <authorList>
            <person name="Arriola M.B."/>
            <person name="Velmurugan N."/>
            <person name="Zhang Y."/>
            <person name="Plunkett M.H."/>
            <person name="Hondzo H."/>
            <person name="Barney B.M."/>
        </authorList>
    </citation>
    <scope>NUCLEOTIDE SEQUENCE [LARGE SCALE GENOMIC DNA]</scope>
    <source>
        <strain evidence="2 3">SAG 241.80</strain>
    </source>
</reference>
<comment type="caution">
    <text evidence="2">The sequence shown here is derived from an EMBL/GenBank/DDBJ whole genome shotgun (WGS) entry which is preliminary data.</text>
</comment>